<reference evidence="2" key="2">
    <citation type="submission" date="2025-09" db="UniProtKB">
        <authorList>
            <consortium name="Ensembl"/>
        </authorList>
    </citation>
    <scope>IDENTIFICATION</scope>
</reference>
<dbReference type="Proteomes" id="UP000694415">
    <property type="component" value="Unplaced"/>
</dbReference>
<dbReference type="PANTHER" id="PTHR37346:SF1">
    <property type="entry name" value="PROLINE-RICH PROTEIN 19"/>
    <property type="match status" value="1"/>
</dbReference>
<dbReference type="Pfam" id="PF15455">
    <property type="entry name" value="Pro-rich_19"/>
    <property type="match status" value="1"/>
</dbReference>
<accession>A0A8C6H1P6</accession>
<dbReference type="Ensembl" id="ENSMSIT00000017548.1">
    <property type="protein sequence ID" value="ENSMSIP00000013833.1"/>
    <property type="gene ID" value="ENSMSIG00000011932.1"/>
</dbReference>
<dbReference type="InterPro" id="IPR029355">
    <property type="entry name" value="Pro-rich_19"/>
</dbReference>
<feature type="region of interest" description="Disordered" evidence="1">
    <location>
        <begin position="239"/>
        <end position="281"/>
    </location>
</feature>
<proteinExistence type="predicted"/>
<feature type="region of interest" description="Disordered" evidence="1">
    <location>
        <begin position="438"/>
        <end position="469"/>
    </location>
</feature>
<evidence type="ECO:0000313" key="3">
    <source>
        <dbReference type="Proteomes" id="UP000694415"/>
    </source>
</evidence>
<feature type="compositionally biased region" description="Pro residues" evidence="1">
    <location>
        <begin position="438"/>
        <end position="457"/>
    </location>
</feature>
<name>A0A8C6H1P6_MUSSI</name>
<dbReference type="PANTHER" id="PTHR37346">
    <property type="entry name" value="PROLINE-RICH PROTEIN 19"/>
    <property type="match status" value="1"/>
</dbReference>
<feature type="region of interest" description="Disordered" evidence="1">
    <location>
        <begin position="108"/>
        <end position="180"/>
    </location>
</feature>
<dbReference type="GeneTree" id="ENSGT00390000010703"/>
<sequence>MPPKAIFVCMEPSTFHWDQSSGQPAALANQHCVRRAGLETLEANPVRRGGGLWTGLGGAITVNLGASCFSLGKGRGKGSACVRCAYWLNTHSLEARKCSNSFEAWGSLQKRSHRSPQPRGVQGGGPLGEKRDVMDPRGPVPQPFQQLQKPGRIRRRKTRRERNKALVSSHRPLARQDPPISSRDSCVILQDPVASAAPKLVVITQGRLSREHRGLFNHEVKSLDVARLLNRGALELHTPQLPTKSSCSPVGVQEPDLQSKGKENKVPGGSGPGPPNSPDLPVLGQLLEELQYQLIVPQAFPRRNLVQEARDTIIRTLQGCHGCVPDLALVLRGCQLPLPEAKPRVPERQRMASSCMEVPEHAPREGKQRTQQATKGCDFAIPHTCNSTTPAHRGSQVQPPGHQLPFLSSASSPSGAAWGPPTAFDMLKSIWLIATPPPPQPWDVRPPQPLPQPPSPLLPRTSALDWSPNPPAPLPSLSWVVTQSSPEAWSFPPMRLY</sequence>
<dbReference type="AlphaFoldDB" id="A0A8C6H1P6"/>
<organism evidence="2 3">
    <name type="scientific">Mus spicilegus</name>
    <name type="common">Mound-building mouse</name>
    <dbReference type="NCBI Taxonomy" id="10103"/>
    <lineage>
        <taxon>Eukaryota</taxon>
        <taxon>Metazoa</taxon>
        <taxon>Chordata</taxon>
        <taxon>Craniata</taxon>
        <taxon>Vertebrata</taxon>
        <taxon>Euteleostomi</taxon>
        <taxon>Mammalia</taxon>
        <taxon>Eutheria</taxon>
        <taxon>Euarchontoglires</taxon>
        <taxon>Glires</taxon>
        <taxon>Rodentia</taxon>
        <taxon>Myomorpha</taxon>
        <taxon>Muroidea</taxon>
        <taxon>Muridae</taxon>
        <taxon>Murinae</taxon>
        <taxon>Mus</taxon>
        <taxon>Mus</taxon>
    </lineage>
</organism>
<evidence type="ECO:0008006" key="4">
    <source>
        <dbReference type="Google" id="ProtNLM"/>
    </source>
</evidence>
<feature type="compositionally biased region" description="Basic residues" evidence="1">
    <location>
        <begin position="151"/>
        <end position="162"/>
    </location>
</feature>
<evidence type="ECO:0000256" key="1">
    <source>
        <dbReference type="SAM" id="MobiDB-lite"/>
    </source>
</evidence>
<reference evidence="2" key="1">
    <citation type="submission" date="2025-08" db="UniProtKB">
        <authorList>
            <consortium name="Ensembl"/>
        </authorList>
    </citation>
    <scope>IDENTIFICATION</scope>
</reference>
<evidence type="ECO:0000313" key="2">
    <source>
        <dbReference type="Ensembl" id="ENSMSIP00000013833.1"/>
    </source>
</evidence>
<keyword evidence="3" id="KW-1185">Reference proteome</keyword>
<protein>
    <recommendedName>
        <fullName evidence="4">Proline-rich protein 19</fullName>
    </recommendedName>
</protein>